<name>A0ABP0H9Q1_9DINO</name>
<comment type="subcellular location">
    <subcellularLocation>
        <location evidence="1">Cytoplasm</location>
        <location evidence="1">Cytoskeleton</location>
        <location evidence="1">Microtubule organizing center</location>
        <location evidence="1">Centrosome</location>
    </subcellularLocation>
</comment>
<organism evidence="7 8">
    <name type="scientific">Durusdinium trenchii</name>
    <dbReference type="NCBI Taxonomy" id="1381693"/>
    <lineage>
        <taxon>Eukaryota</taxon>
        <taxon>Sar</taxon>
        <taxon>Alveolata</taxon>
        <taxon>Dinophyceae</taxon>
        <taxon>Suessiales</taxon>
        <taxon>Symbiodiniaceae</taxon>
        <taxon>Durusdinium</taxon>
    </lineage>
</organism>
<gene>
    <name evidence="7" type="ORF">SCF082_LOCUS637</name>
</gene>
<comment type="similarity">
    <text evidence="4">Belongs to the CFAP96 family.</text>
</comment>
<evidence type="ECO:0000313" key="8">
    <source>
        <dbReference type="Proteomes" id="UP001642464"/>
    </source>
</evidence>
<evidence type="ECO:0000256" key="2">
    <source>
        <dbReference type="ARBA" id="ARBA00022490"/>
    </source>
</evidence>
<sequence>MKLPCRSRSSPLVSIFFSAVELDHRHRWGYFGIPGSLAIGDNSYAPRLTKKPVADDADENTTRNIQSCPTKTLGGLRKGTTPDVYFKFETPLAIGDPFVDPGDAMKKGKVWMLDADASFKPPGKVKQSINKLGYEYVEHCDQVKDPKEIKDKYSDYIPPRNILGGASKRGGPGVLTGGVLFGFGEPGAFPEHIPDDYDAARKQRKKELEEHHSKIQEQSFKGLDYGNRYFQSNEEAFGGFEGVPTHVPRDPPPDKTAKYPHESPFRPPNPMKRDAVGCLMGGIPEPLRLEDGRRRAFIAEEGF</sequence>
<dbReference type="InterPro" id="IPR029358">
    <property type="entry name" value="CFAP96"/>
</dbReference>
<accession>A0ABP0H9Q1</accession>
<protein>
    <recommendedName>
        <fullName evidence="5">Cilia-and flagella-associated protein 96</fullName>
    </recommendedName>
</protein>
<evidence type="ECO:0000256" key="4">
    <source>
        <dbReference type="ARBA" id="ARBA00035656"/>
    </source>
</evidence>
<evidence type="ECO:0000256" key="5">
    <source>
        <dbReference type="ARBA" id="ARBA00035693"/>
    </source>
</evidence>
<feature type="compositionally biased region" description="Basic and acidic residues" evidence="6">
    <location>
        <begin position="247"/>
        <end position="264"/>
    </location>
</feature>
<dbReference type="Pfam" id="PF15239">
    <property type="entry name" value="CFAP96-like"/>
    <property type="match status" value="1"/>
</dbReference>
<comment type="caution">
    <text evidence="7">The sequence shown here is derived from an EMBL/GenBank/DDBJ whole genome shotgun (WGS) entry which is preliminary data.</text>
</comment>
<proteinExistence type="inferred from homology"/>
<evidence type="ECO:0000313" key="7">
    <source>
        <dbReference type="EMBL" id="CAK8986627.1"/>
    </source>
</evidence>
<keyword evidence="3" id="KW-0206">Cytoskeleton</keyword>
<evidence type="ECO:0000256" key="1">
    <source>
        <dbReference type="ARBA" id="ARBA00004300"/>
    </source>
</evidence>
<dbReference type="PANTHER" id="PTHR31144:SF1">
    <property type="entry name" value="UPF0602 PROTEIN C4ORF47"/>
    <property type="match status" value="1"/>
</dbReference>
<keyword evidence="8" id="KW-1185">Reference proteome</keyword>
<evidence type="ECO:0000256" key="3">
    <source>
        <dbReference type="ARBA" id="ARBA00023212"/>
    </source>
</evidence>
<keyword evidence="2" id="KW-0963">Cytoplasm</keyword>
<evidence type="ECO:0000256" key="6">
    <source>
        <dbReference type="SAM" id="MobiDB-lite"/>
    </source>
</evidence>
<dbReference type="EMBL" id="CAXAMM010000237">
    <property type="protein sequence ID" value="CAK8986627.1"/>
    <property type="molecule type" value="Genomic_DNA"/>
</dbReference>
<dbReference type="Proteomes" id="UP001642464">
    <property type="component" value="Unassembled WGS sequence"/>
</dbReference>
<reference evidence="7 8" key="1">
    <citation type="submission" date="2024-02" db="EMBL/GenBank/DDBJ databases">
        <authorList>
            <person name="Chen Y."/>
            <person name="Shah S."/>
            <person name="Dougan E. K."/>
            <person name="Thang M."/>
            <person name="Chan C."/>
        </authorList>
    </citation>
    <scope>NUCLEOTIDE SEQUENCE [LARGE SCALE GENOMIC DNA]</scope>
</reference>
<dbReference type="PANTHER" id="PTHR31144">
    <property type="entry name" value="UPF0602 PROTEIN C4ORF47"/>
    <property type="match status" value="1"/>
</dbReference>
<feature type="region of interest" description="Disordered" evidence="6">
    <location>
        <begin position="241"/>
        <end position="273"/>
    </location>
</feature>